<keyword evidence="1" id="KW-0472">Membrane</keyword>
<proteinExistence type="predicted"/>
<keyword evidence="5" id="KW-1185">Reference proteome</keyword>
<keyword evidence="1" id="KW-1133">Transmembrane helix</keyword>
<dbReference type="GO" id="GO:0003676">
    <property type="term" value="F:nucleic acid binding"/>
    <property type="evidence" value="ECO:0007669"/>
    <property type="project" value="InterPro"/>
</dbReference>
<protein>
    <recommendedName>
        <fullName evidence="2">CSD domain-containing protein</fullName>
    </recommendedName>
</protein>
<dbReference type="InterPro" id="IPR011129">
    <property type="entry name" value="CSD"/>
</dbReference>
<evidence type="ECO:0000313" key="4">
    <source>
        <dbReference type="EMBL" id="CAE8645636.1"/>
    </source>
</evidence>
<sequence>MAFTGIVKCYDTQKGFGFIVSNGHVQDLFVLRTDVLGDTLVKGDQCQFDEAMNKLTGQPKAVNVVGGTGEPDQGKGGGCKGGVMGGMMGGKGKKGGGKGKKGGYDESGKALPCKDGAQCARANCWFSHPAVQSSLAVKLAKKNSGFKDAETFPSLLRDLKMPVFLLSYFWLFVLFLALSIVIQAHYITTEHRGNP</sequence>
<dbReference type="Gene3D" id="2.40.50.140">
    <property type="entry name" value="Nucleic acid-binding proteins"/>
    <property type="match status" value="1"/>
</dbReference>
<dbReference type="Pfam" id="PF00313">
    <property type="entry name" value="CSD"/>
    <property type="match status" value="1"/>
</dbReference>
<dbReference type="Proteomes" id="UP000654075">
    <property type="component" value="Unassembled WGS sequence"/>
</dbReference>
<organism evidence="3 5">
    <name type="scientific">Polarella glacialis</name>
    <name type="common">Dinoflagellate</name>
    <dbReference type="NCBI Taxonomy" id="89957"/>
    <lineage>
        <taxon>Eukaryota</taxon>
        <taxon>Sar</taxon>
        <taxon>Alveolata</taxon>
        <taxon>Dinophyceae</taxon>
        <taxon>Suessiales</taxon>
        <taxon>Suessiaceae</taxon>
        <taxon>Polarella</taxon>
    </lineage>
</organism>
<evidence type="ECO:0000256" key="1">
    <source>
        <dbReference type="SAM" id="Phobius"/>
    </source>
</evidence>
<dbReference type="CDD" id="cd04458">
    <property type="entry name" value="CSP_CDS"/>
    <property type="match status" value="1"/>
</dbReference>
<dbReference type="PROSITE" id="PS51857">
    <property type="entry name" value="CSD_2"/>
    <property type="match status" value="1"/>
</dbReference>
<evidence type="ECO:0000313" key="3">
    <source>
        <dbReference type="EMBL" id="CAE8590715.1"/>
    </source>
</evidence>
<dbReference type="EMBL" id="CAJNNW010003677">
    <property type="protein sequence ID" value="CAE8645636.1"/>
    <property type="molecule type" value="Genomic_DNA"/>
</dbReference>
<dbReference type="EMBL" id="CAJNNV010004416">
    <property type="protein sequence ID" value="CAE8590715.1"/>
    <property type="molecule type" value="Genomic_DNA"/>
</dbReference>
<dbReference type="SMART" id="SM00357">
    <property type="entry name" value="CSP"/>
    <property type="match status" value="1"/>
</dbReference>
<feature type="domain" description="CSD" evidence="2">
    <location>
        <begin position="2"/>
        <end position="66"/>
    </location>
</feature>
<reference evidence="3" key="1">
    <citation type="submission" date="2021-02" db="EMBL/GenBank/DDBJ databases">
        <authorList>
            <person name="Dougan E. K."/>
            <person name="Rhodes N."/>
            <person name="Thang M."/>
            <person name="Chan C."/>
        </authorList>
    </citation>
    <scope>NUCLEOTIDE SEQUENCE</scope>
</reference>
<evidence type="ECO:0000313" key="5">
    <source>
        <dbReference type="Proteomes" id="UP000654075"/>
    </source>
</evidence>
<dbReference type="SUPFAM" id="SSF50249">
    <property type="entry name" value="Nucleic acid-binding proteins"/>
    <property type="match status" value="1"/>
</dbReference>
<evidence type="ECO:0000259" key="2">
    <source>
        <dbReference type="PROSITE" id="PS51857"/>
    </source>
</evidence>
<dbReference type="InterPro" id="IPR002059">
    <property type="entry name" value="CSP_DNA-bd"/>
</dbReference>
<dbReference type="AlphaFoldDB" id="A0A813DS37"/>
<gene>
    <name evidence="3" type="ORF">PGLA1383_LOCUS9431</name>
    <name evidence="4" type="ORF">PGLA2088_LOCUS4077</name>
</gene>
<keyword evidence="1" id="KW-0812">Transmembrane</keyword>
<comment type="caution">
    <text evidence="3">The sequence shown here is derived from an EMBL/GenBank/DDBJ whole genome shotgun (WGS) entry which is preliminary data.</text>
</comment>
<accession>A0A813DS37</accession>
<name>A0A813DS37_POLGL</name>
<dbReference type="InterPro" id="IPR012340">
    <property type="entry name" value="NA-bd_OB-fold"/>
</dbReference>
<dbReference type="Proteomes" id="UP000626109">
    <property type="component" value="Unassembled WGS sequence"/>
</dbReference>
<feature type="transmembrane region" description="Helical" evidence="1">
    <location>
        <begin position="163"/>
        <end position="187"/>
    </location>
</feature>